<dbReference type="Proteomes" id="UP000798808">
    <property type="component" value="Unassembled WGS sequence"/>
</dbReference>
<keyword evidence="4" id="KW-1185">Reference proteome</keyword>
<organism evidence="3 4">
    <name type="scientific">Fulvivirga kasyanovii</name>
    <dbReference type="NCBI Taxonomy" id="396812"/>
    <lineage>
        <taxon>Bacteria</taxon>
        <taxon>Pseudomonadati</taxon>
        <taxon>Bacteroidota</taxon>
        <taxon>Cytophagia</taxon>
        <taxon>Cytophagales</taxon>
        <taxon>Fulvivirgaceae</taxon>
        <taxon>Fulvivirga</taxon>
    </lineage>
</organism>
<dbReference type="RefSeq" id="WP_155168532.1">
    <property type="nucleotide sequence ID" value="NZ_SMLW01000120.1"/>
</dbReference>
<dbReference type="InterPro" id="IPR048502">
    <property type="entry name" value="NamZ_N"/>
</dbReference>
<dbReference type="EMBL" id="SMLW01000120">
    <property type="protein sequence ID" value="MTI23376.1"/>
    <property type="molecule type" value="Genomic_DNA"/>
</dbReference>
<evidence type="ECO:0000313" key="3">
    <source>
        <dbReference type="EMBL" id="MTI23376.1"/>
    </source>
</evidence>
<evidence type="ECO:0000259" key="1">
    <source>
        <dbReference type="Pfam" id="PF07075"/>
    </source>
</evidence>
<dbReference type="Gene3D" id="3.40.50.12170">
    <property type="entry name" value="Uncharacterised protein PF07075, DUF1343"/>
    <property type="match status" value="1"/>
</dbReference>
<dbReference type="Pfam" id="PF07075">
    <property type="entry name" value="NamZ_N"/>
    <property type="match status" value="1"/>
</dbReference>
<feature type="non-terminal residue" evidence="3">
    <location>
        <position position="1"/>
    </location>
</feature>
<name>A0ABW9RHD2_9BACT</name>
<comment type="caution">
    <text evidence="3">The sequence shown here is derived from an EMBL/GenBank/DDBJ whole genome shotgun (WGS) entry which is preliminary data.</text>
</comment>
<evidence type="ECO:0000313" key="4">
    <source>
        <dbReference type="Proteomes" id="UP000798808"/>
    </source>
</evidence>
<reference evidence="3 4" key="1">
    <citation type="submission" date="2019-02" db="EMBL/GenBank/DDBJ databases">
        <authorList>
            <person name="Goldberg S.R."/>
            <person name="Haltli B.A."/>
            <person name="Correa H."/>
            <person name="Russell K.G."/>
        </authorList>
    </citation>
    <scope>NUCLEOTIDE SEQUENCE [LARGE SCALE GENOMIC DNA]</scope>
    <source>
        <strain evidence="3 4">JCM 16186</strain>
    </source>
</reference>
<feature type="domain" description="Peptidoglycan beta-N-acetylmuramidase NamZ N-terminal" evidence="1">
    <location>
        <begin position="20"/>
        <end position="217"/>
    </location>
</feature>
<sequence length="305" mass="33958">ITPGAYQTGDYLSLIKDKKVALVVNQTSMVGTSHLVDTLLSLRVNLKKVFAPEHGFRGDADAGETVKSGVDVKTNLPIVSLYGDNKKPTASQLVDVDVIIFDIQDVGTRFYTYISTMHYMMEACAENNKLMIILDRPNPNGMYVDGPVLKPAYQSFVGMHPIPVLHGLTVGELAKMINGEGWLKNKIQCDITVIPVKNYSHKNHYSLPVKPSPNLPNDLSIKMYPSLCLFEGTVISVGRGTYKPFQQIGHPDFKDMPHSFTPKSIEGMAKNPRYEGQQCHGIDFSQVDFNGGFSLTYLIDFYQKY</sequence>
<evidence type="ECO:0000259" key="2">
    <source>
        <dbReference type="Pfam" id="PF20732"/>
    </source>
</evidence>
<dbReference type="PANTHER" id="PTHR42915">
    <property type="entry name" value="HYPOTHETICAL 460 KDA PROTEIN IN FEUA-SIGW INTERGENIC REGION [PRECURSOR]"/>
    <property type="match status" value="1"/>
</dbReference>
<dbReference type="InterPro" id="IPR048503">
    <property type="entry name" value="NamZ_C"/>
</dbReference>
<dbReference type="PANTHER" id="PTHR42915:SF1">
    <property type="entry name" value="PEPTIDOGLYCAN BETA-N-ACETYLMURAMIDASE NAMZ"/>
    <property type="match status" value="1"/>
</dbReference>
<dbReference type="Pfam" id="PF20732">
    <property type="entry name" value="NamZ_C"/>
    <property type="match status" value="1"/>
</dbReference>
<accession>A0ABW9RHD2</accession>
<protein>
    <submittedName>
        <fullName evidence="3">DUF1343 domain-containing protein</fullName>
    </submittedName>
</protein>
<gene>
    <name evidence="3" type="ORF">E1163_00260</name>
</gene>
<dbReference type="InterPro" id="IPR008302">
    <property type="entry name" value="NamZ"/>
</dbReference>
<proteinExistence type="predicted"/>
<feature type="non-terminal residue" evidence="3">
    <location>
        <position position="305"/>
    </location>
</feature>
<feature type="domain" description="Peptidoglycan beta-N-acetylmuramidase NamZ C-terminal" evidence="2">
    <location>
        <begin position="223"/>
        <end position="288"/>
    </location>
</feature>